<dbReference type="InterPro" id="IPR036910">
    <property type="entry name" value="HMG_box_dom_sf"/>
</dbReference>
<dbReference type="SUPFAM" id="SSF47095">
    <property type="entry name" value="HMG-box"/>
    <property type="match status" value="1"/>
</dbReference>
<dbReference type="PRINTS" id="PR00886">
    <property type="entry name" value="HIGHMOBLTY12"/>
</dbReference>
<evidence type="ECO:0000256" key="1">
    <source>
        <dbReference type="ARBA" id="ARBA00023125"/>
    </source>
</evidence>
<keyword evidence="6" id="KW-1185">Reference proteome</keyword>
<dbReference type="GO" id="GO:0003677">
    <property type="term" value="F:DNA binding"/>
    <property type="evidence" value="ECO:0007669"/>
    <property type="project" value="UniProtKB-UniRule"/>
</dbReference>
<organism evidence="5 6">
    <name type="scientific">Aspergillus steynii IBT 23096</name>
    <dbReference type="NCBI Taxonomy" id="1392250"/>
    <lineage>
        <taxon>Eukaryota</taxon>
        <taxon>Fungi</taxon>
        <taxon>Dikarya</taxon>
        <taxon>Ascomycota</taxon>
        <taxon>Pezizomycotina</taxon>
        <taxon>Eurotiomycetes</taxon>
        <taxon>Eurotiomycetidae</taxon>
        <taxon>Eurotiales</taxon>
        <taxon>Aspergillaceae</taxon>
        <taxon>Aspergillus</taxon>
        <taxon>Aspergillus subgen. Circumdati</taxon>
    </lineage>
</organism>
<feature type="domain" description="HMG box" evidence="4">
    <location>
        <begin position="1"/>
        <end position="52"/>
    </location>
</feature>
<proteinExistence type="predicted"/>
<evidence type="ECO:0000256" key="3">
    <source>
        <dbReference type="SAM" id="MobiDB-lite"/>
    </source>
</evidence>
<gene>
    <name evidence="5" type="ORF">P170DRAFT_434572</name>
</gene>
<feature type="region of interest" description="Disordered" evidence="3">
    <location>
        <begin position="22"/>
        <end position="62"/>
    </location>
</feature>
<dbReference type="InterPro" id="IPR009071">
    <property type="entry name" value="HMG_box_dom"/>
</dbReference>
<keyword evidence="1 2" id="KW-0238">DNA-binding</keyword>
<dbReference type="Gene3D" id="1.10.30.10">
    <property type="entry name" value="High mobility group box domain"/>
    <property type="match status" value="1"/>
</dbReference>
<evidence type="ECO:0000313" key="5">
    <source>
        <dbReference type="EMBL" id="PLB52847.1"/>
    </source>
</evidence>
<dbReference type="SMART" id="SM00398">
    <property type="entry name" value="HMG"/>
    <property type="match status" value="1"/>
</dbReference>
<dbReference type="RefSeq" id="XP_024708149.1">
    <property type="nucleotide sequence ID" value="XM_024848744.1"/>
</dbReference>
<dbReference type="GeneID" id="36556443"/>
<evidence type="ECO:0000256" key="2">
    <source>
        <dbReference type="PROSITE-ProRule" id="PRU00267"/>
    </source>
</evidence>
<reference evidence="5 6" key="1">
    <citation type="submission" date="2016-12" db="EMBL/GenBank/DDBJ databases">
        <title>The genomes of Aspergillus section Nigri reveals drivers in fungal speciation.</title>
        <authorList>
            <consortium name="DOE Joint Genome Institute"/>
            <person name="Vesth T.C."/>
            <person name="Nybo J."/>
            <person name="Theobald S."/>
            <person name="Brandl J."/>
            <person name="Frisvad J.C."/>
            <person name="Nielsen K.F."/>
            <person name="Lyhne E.K."/>
            <person name="Kogle M.E."/>
            <person name="Kuo A."/>
            <person name="Riley R."/>
            <person name="Clum A."/>
            <person name="Nolan M."/>
            <person name="Lipzen A."/>
            <person name="Salamov A."/>
            <person name="Henrissat B."/>
            <person name="Wiebenga A."/>
            <person name="De Vries R.P."/>
            <person name="Grigoriev I.V."/>
            <person name="Mortensen U.H."/>
            <person name="Andersen M.R."/>
            <person name="Baker S.E."/>
        </authorList>
    </citation>
    <scope>NUCLEOTIDE SEQUENCE [LARGE SCALE GENOMIC DNA]</scope>
    <source>
        <strain evidence="5 6">IBT 23096</strain>
    </source>
</reference>
<accession>A0A2I2GJ38</accession>
<dbReference type="OrthoDB" id="1919336at2759"/>
<dbReference type="PANTHER" id="PTHR48112:SF22">
    <property type="entry name" value="MITOCHONDRIAL TRANSCRIPTION FACTOR A, ISOFORM B"/>
    <property type="match status" value="1"/>
</dbReference>
<dbReference type="Pfam" id="PF00505">
    <property type="entry name" value="HMG_box"/>
    <property type="match status" value="1"/>
</dbReference>
<dbReference type="VEuPathDB" id="FungiDB:P170DRAFT_434572"/>
<feature type="DNA-binding region" description="HMG box" evidence="2">
    <location>
        <begin position="1"/>
        <end position="52"/>
    </location>
</feature>
<keyword evidence="2" id="KW-0539">Nucleus</keyword>
<dbReference type="STRING" id="1392250.A0A2I2GJ38"/>
<evidence type="ECO:0000313" key="6">
    <source>
        <dbReference type="Proteomes" id="UP000234275"/>
    </source>
</evidence>
<dbReference type="PROSITE" id="PS50118">
    <property type="entry name" value="HMG_BOX_2"/>
    <property type="match status" value="1"/>
</dbReference>
<dbReference type="GO" id="GO:0005634">
    <property type="term" value="C:nucleus"/>
    <property type="evidence" value="ECO:0007669"/>
    <property type="project" value="UniProtKB-UniRule"/>
</dbReference>
<dbReference type="AlphaFoldDB" id="A0A2I2GJ38"/>
<evidence type="ECO:0000259" key="4">
    <source>
        <dbReference type="PROSITE" id="PS50118"/>
    </source>
</evidence>
<sequence>MPGRPNANSFAGQVGKMLGEKWKALDDKERRPYEEKAAADKKRYEDEKASYNVSTSPAQYPEAGRRAMLTMLAQAGAAASDEESS</sequence>
<name>A0A2I2GJ38_9EURO</name>
<protein>
    <recommendedName>
        <fullName evidence="4">HMG box domain-containing protein</fullName>
    </recommendedName>
</protein>
<dbReference type="EMBL" id="MSFO01000002">
    <property type="protein sequence ID" value="PLB52847.1"/>
    <property type="molecule type" value="Genomic_DNA"/>
</dbReference>
<dbReference type="PANTHER" id="PTHR48112">
    <property type="entry name" value="HIGH MOBILITY GROUP PROTEIN DSP1"/>
    <property type="match status" value="1"/>
</dbReference>
<dbReference type="InterPro" id="IPR050342">
    <property type="entry name" value="HMGB"/>
</dbReference>
<comment type="caution">
    <text evidence="5">The sequence shown here is derived from an EMBL/GenBank/DDBJ whole genome shotgun (WGS) entry which is preliminary data.</text>
</comment>
<dbReference type="Proteomes" id="UP000234275">
    <property type="component" value="Unassembled WGS sequence"/>
</dbReference>
<feature type="compositionally biased region" description="Basic and acidic residues" evidence="3">
    <location>
        <begin position="22"/>
        <end position="49"/>
    </location>
</feature>